<evidence type="ECO:0000256" key="1">
    <source>
        <dbReference type="ARBA" id="ARBA00022490"/>
    </source>
</evidence>
<gene>
    <name evidence="4" type="primary">ubiC</name>
    <name evidence="5" type="ORF">JHT90_01290</name>
</gene>
<dbReference type="InterPro" id="IPR028978">
    <property type="entry name" value="Chorismate_lyase_/UTRA_dom_sf"/>
</dbReference>
<comment type="catalytic activity">
    <reaction evidence="4">
        <text>chorismate = 4-hydroxybenzoate + pyruvate</text>
        <dbReference type="Rhea" id="RHEA:16505"/>
        <dbReference type="ChEBI" id="CHEBI:15361"/>
        <dbReference type="ChEBI" id="CHEBI:17879"/>
        <dbReference type="ChEBI" id="CHEBI:29748"/>
        <dbReference type="EC" id="4.1.3.40"/>
    </reaction>
</comment>
<dbReference type="PANTHER" id="PTHR38683">
    <property type="entry name" value="CHORISMATE PYRUVATE-LYASE"/>
    <property type="match status" value="1"/>
</dbReference>
<organism evidence="5 6">
    <name type="scientific">Entomomonas asaccharolytica</name>
    <dbReference type="NCBI Taxonomy" id="2785331"/>
    <lineage>
        <taxon>Bacteria</taxon>
        <taxon>Pseudomonadati</taxon>
        <taxon>Pseudomonadota</taxon>
        <taxon>Gammaproteobacteria</taxon>
        <taxon>Pseudomonadales</taxon>
        <taxon>Pseudomonadaceae</taxon>
        <taxon>Entomomonas</taxon>
    </lineage>
</organism>
<keyword evidence="1 4" id="KW-0963">Cytoplasm</keyword>
<evidence type="ECO:0000313" key="5">
    <source>
        <dbReference type="EMBL" id="QQP85920.1"/>
    </source>
</evidence>
<evidence type="ECO:0000256" key="3">
    <source>
        <dbReference type="ARBA" id="ARBA00023239"/>
    </source>
</evidence>
<comment type="caution">
    <text evidence="4">Lacks conserved residue(s) required for the propagation of feature annotation.</text>
</comment>
<proteinExistence type="inferred from homology"/>
<dbReference type="RefSeq" id="WP_201093141.1">
    <property type="nucleotide sequence ID" value="NZ_CP067393.1"/>
</dbReference>
<comment type="pathway">
    <text evidence="4">Cofactor biosynthesis; ubiquinone biosynthesis.</text>
</comment>
<comment type="subcellular location">
    <subcellularLocation>
        <location evidence="4">Cytoplasm</location>
    </subcellularLocation>
</comment>
<keyword evidence="3 4" id="KW-0456">Lyase</keyword>
<protein>
    <recommendedName>
        <fullName evidence="4">Probable chorismate pyruvate-lyase</fullName>
        <shortName evidence="4">CL</shortName>
        <shortName evidence="4">CPL</shortName>
        <ecNumber evidence="4">4.1.3.40</ecNumber>
    </recommendedName>
</protein>
<dbReference type="AlphaFoldDB" id="A0A974NFP3"/>
<dbReference type="GO" id="GO:0008813">
    <property type="term" value="F:chorismate lyase activity"/>
    <property type="evidence" value="ECO:0007669"/>
    <property type="project" value="UniProtKB-UniRule"/>
</dbReference>
<evidence type="ECO:0000256" key="4">
    <source>
        <dbReference type="HAMAP-Rule" id="MF_01632"/>
    </source>
</evidence>
<comment type="similarity">
    <text evidence="4">Belongs to the UbiC family.</text>
</comment>
<dbReference type="SUPFAM" id="SSF64288">
    <property type="entry name" value="Chorismate lyase-like"/>
    <property type="match status" value="1"/>
</dbReference>
<feature type="binding site" evidence="4">
    <location>
        <position position="167"/>
    </location>
    <ligand>
        <name>substrate</name>
    </ligand>
</feature>
<name>A0A974NFP3_9GAMM</name>
<dbReference type="HAMAP" id="MF_01632">
    <property type="entry name" value="UbiC"/>
    <property type="match status" value="1"/>
</dbReference>
<dbReference type="GO" id="GO:0042866">
    <property type="term" value="P:pyruvate biosynthetic process"/>
    <property type="evidence" value="ECO:0007669"/>
    <property type="project" value="UniProtKB-UniRule"/>
</dbReference>
<dbReference type="GO" id="GO:0005829">
    <property type="term" value="C:cytosol"/>
    <property type="evidence" value="ECO:0007669"/>
    <property type="project" value="TreeGrafter"/>
</dbReference>
<keyword evidence="4" id="KW-0670">Pyruvate</keyword>
<dbReference type="EMBL" id="CP067393">
    <property type="protein sequence ID" value="QQP85920.1"/>
    <property type="molecule type" value="Genomic_DNA"/>
</dbReference>
<feature type="binding site" evidence="4">
    <location>
        <position position="77"/>
    </location>
    <ligand>
        <name>substrate</name>
    </ligand>
</feature>
<dbReference type="EC" id="4.1.3.40" evidence="4"/>
<dbReference type="GO" id="GO:0006744">
    <property type="term" value="P:ubiquinone biosynthetic process"/>
    <property type="evidence" value="ECO:0007669"/>
    <property type="project" value="UniProtKB-UniRule"/>
</dbReference>
<dbReference type="Pfam" id="PF04345">
    <property type="entry name" value="Chor_lyase"/>
    <property type="match status" value="1"/>
</dbReference>
<dbReference type="KEGG" id="eaz:JHT90_01290"/>
<keyword evidence="6" id="KW-1185">Reference proteome</keyword>
<accession>A0A974NFP3</accession>
<sequence>MNNNSLTIKWRTQPELHEQLAEQEADWLFNEDSLTQRLTAISQQQFSIEVLLEEWQTLRQDEYQKLAAPTDKKGWVREVFLKGCGEPWVYARSVALQTDLKNDQYDLTNIGEKSLGSILFIDKTFQRTPLEATRYPAELLPATHQFQNLWGRWSSFINDEVNVIVQEIFLPAFWQKIQEQKLRAI</sequence>
<keyword evidence="2 4" id="KW-0831">Ubiquinone biosynthesis</keyword>
<feature type="binding site" evidence="4">
    <location>
        <position position="115"/>
    </location>
    <ligand>
        <name>substrate</name>
    </ligand>
</feature>
<reference evidence="5 6" key="1">
    <citation type="submission" date="2021-01" db="EMBL/GenBank/DDBJ databases">
        <title>Entomomonas sp. F2A isolated from a house cricket (Acheta domesticus).</title>
        <authorList>
            <person name="Spergser J."/>
            <person name="Busse H.-J."/>
        </authorList>
    </citation>
    <scope>NUCLEOTIDE SEQUENCE [LARGE SCALE GENOMIC DNA]</scope>
    <source>
        <strain evidence="5 6">F2A</strain>
    </source>
</reference>
<evidence type="ECO:0000313" key="6">
    <source>
        <dbReference type="Proteomes" id="UP000595278"/>
    </source>
</evidence>
<evidence type="ECO:0000256" key="2">
    <source>
        <dbReference type="ARBA" id="ARBA00022688"/>
    </source>
</evidence>
<dbReference type="InterPro" id="IPR007440">
    <property type="entry name" value="Chorismate--pyruvate_lyase"/>
</dbReference>
<comment type="function">
    <text evidence="4">Removes the pyruvyl group from chorismate, with concomitant aromatization of the ring, to provide 4-hydroxybenzoate (4HB) for the ubiquinone pathway.</text>
</comment>
<dbReference type="PANTHER" id="PTHR38683:SF1">
    <property type="entry name" value="CHORISMATE PYRUVATE-LYASE"/>
    <property type="match status" value="1"/>
</dbReference>
<dbReference type="Gene3D" id="3.40.1410.10">
    <property type="entry name" value="Chorismate lyase-like"/>
    <property type="match status" value="1"/>
</dbReference>
<dbReference type="Proteomes" id="UP000595278">
    <property type="component" value="Chromosome"/>
</dbReference>